<protein>
    <submittedName>
        <fullName evidence="2">Uncharacterized protein</fullName>
    </submittedName>
</protein>
<dbReference type="AlphaFoldDB" id="A0A1I4ULM4"/>
<keyword evidence="3" id="KW-1185">Reference proteome</keyword>
<sequence>MKDLQTNSDSSGCTKASACIVNNEHDSPHDDISYKHSRKDVIIQIQGELEKAEKSYRSIIAVSDPGKQSSLDIYFSGKKAAYGLVLELLAEVPDNEDDTTGDNSDNADHQPLRCSPVSSKQTGPEAQEVN</sequence>
<proteinExistence type="predicted"/>
<feature type="compositionally biased region" description="Polar residues" evidence="1">
    <location>
        <begin position="116"/>
        <end position="130"/>
    </location>
</feature>
<evidence type="ECO:0000313" key="2">
    <source>
        <dbReference type="EMBL" id="SFM89825.1"/>
    </source>
</evidence>
<organism evidence="2 3">
    <name type="scientific">Methanolobus profundi</name>
    <dbReference type="NCBI Taxonomy" id="487685"/>
    <lineage>
        <taxon>Archaea</taxon>
        <taxon>Methanobacteriati</taxon>
        <taxon>Methanobacteriota</taxon>
        <taxon>Stenosarchaea group</taxon>
        <taxon>Methanomicrobia</taxon>
        <taxon>Methanosarcinales</taxon>
        <taxon>Methanosarcinaceae</taxon>
        <taxon>Methanolobus</taxon>
    </lineage>
</organism>
<dbReference type="Proteomes" id="UP000198535">
    <property type="component" value="Unassembled WGS sequence"/>
</dbReference>
<feature type="region of interest" description="Disordered" evidence="1">
    <location>
        <begin position="94"/>
        <end position="130"/>
    </location>
</feature>
<gene>
    <name evidence="2" type="ORF">SAMN04488696_2776</name>
</gene>
<evidence type="ECO:0000313" key="3">
    <source>
        <dbReference type="Proteomes" id="UP000198535"/>
    </source>
</evidence>
<evidence type="ECO:0000256" key="1">
    <source>
        <dbReference type="SAM" id="MobiDB-lite"/>
    </source>
</evidence>
<dbReference type="EMBL" id="FOUJ01000007">
    <property type="protein sequence ID" value="SFM89825.1"/>
    <property type="molecule type" value="Genomic_DNA"/>
</dbReference>
<reference evidence="3" key="1">
    <citation type="submission" date="2016-10" db="EMBL/GenBank/DDBJ databases">
        <authorList>
            <person name="Varghese N."/>
            <person name="Submissions S."/>
        </authorList>
    </citation>
    <scope>NUCLEOTIDE SEQUENCE [LARGE SCALE GENOMIC DNA]</scope>
    <source>
        <strain evidence="3">Mob M</strain>
    </source>
</reference>
<name>A0A1I4ULM4_9EURY</name>
<dbReference type="STRING" id="487685.SAMN04488696_2776"/>
<accession>A0A1I4ULM4</accession>